<feature type="signal peptide" evidence="2">
    <location>
        <begin position="1"/>
        <end position="35"/>
    </location>
</feature>
<dbReference type="SMART" id="SM00327">
    <property type="entry name" value="VWA"/>
    <property type="match status" value="1"/>
</dbReference>
<protein>
    <submittedName>
        <fullName evidence="4">VWA domain-containing protein</fullName>
    </submittedName>
</protein>
<dbReference type="SUPFAM" id="SSF53300">
    <property type="entry name" value="vWA-like"/>
    <property type="match status" value="1"/>
</dbReference>
<reference evidence="4" key="1">
    <citation type="submission" date="2020-02" db="EMBL/GenBank/DDBJ databases">
        <authorList>
            <person name="Gao J."/>
            <person name="Sun J."/>
        </authorList>
    </citation>
    <scope>NUCLEOTIDE SEQUENCE</scope>
    <source>
        <strain evidence="4">602-2</strain>
    </source>
</reference>
<feature type="region of interest" description="Disordered" evidence="1">
    <location>
        <begin position="114"/>
        <end position="136"/>
    </location>
</feature>
<dbReference type="InterPro" id="IPR022156">
    <property type="entry name" value="Uncharacterised_YfbK_N"/>
</dbReference>
<dbReference type="Pfam" id="PF00092">
    <property type="entry name" value="VWA"/>
    <property type="match status" value="1"/>
</dbReference>
<dbReference type="AlphaFoldDB" id="A0A6G4R1U2"/>
<dbReference type="Pfam" id="PF12450">
    <property type="entry name" value="vWF_A"/>
    <property type="match status" value="1"/>
</dbReference>
<organism evidence="4">
    <name type="scientific">Caulobacter sp. 602-2</name>
    <dbReference type="NCBI Taxonomy" id="2710887"/>
    <lineage>
        <taxon>Bacteria</taxon>
        <taxon>Pseudomonadati</taxon>
        <taxon>Pseudomonadota</taxon>
        <taxon>Alphaproteobacteria</taxon>
        <taxon>Caulobacterales</taxon>
        <taxon>Caulobacteraceae</taxon>
        <taxon>Caulobacter</taxon>
    </lineage>
</organism>
<evidence type="ECO:0000313" key="4">
    <source>
        <dbReference type="EMBL" id="NGM51544.1"/>
    </source>
</evidence>
<feature type="region of interest" description="Disordered" evidence="1">
    <location>
        <begin position="66"/>
        <end position="101"/>
    </location>
</feature>
<evidence type="ECO:0000256" key="1">
    <source>
        <dbReference type="SAM" id="MobiDB-lite"/>
    </source>
</evidence>
<comment type="caution">
    <text evidence="4">The sequence shown here is derived from an EMBL/GenBank/DDBJ whole genome shotgun (WGS) entry which is preliminary data.</text>
</comment>
<sequence length="608" mass="64563">MCNLDLERGGDTVSKTARLAGVSLLSFLTALPAGAITPAPQAQDGSPTAAACAALGYPSVGEVQTSGLQRRSGVQARPAIAPPPSVTPPPPLPIPPVKERAQRSAADTAVLAYAPPPPAMVRSPSSLPMPAPAPRDTERYPSAVANPIKRTADEPVSTFSIDVDTAAYANVRRFLDDGLPVPREAVRVEEMINYFDYGYARPASAETPFRASVAVVPSPWSAQRKLVHIGLQGYERPRANQPPLNLVFLVDTSGSMWSQDRLPLAKKALNVLVDQLRPQDRVAIVAYAGSAGAVLAPTDGRSKLKMRCALEALRSGGSTAGGQGLELAYALARQNFDKAAVNRVILMTDGDFNVGVADPSRLKDVVADQRKSGVYLSVYGFGRGNYNDLMMQTLAQNGNGTAAYVDSLREARKLLRDDFASNLFPIADDVKIQVEFNPREVSEYRLIGYETRLLNREDFNNDQVDAGEVGSGASVTALYEITPAGAAPSSDPLRYGDEKPAPATGKAGELAYLKVRYKPPGGSASKLIERPIGPADAYARLGAAPEATRLAVAVAAYGQKLRGDPWLDPSFDWPAVTALAQGARGEDPYGLRAEFVQLTRAAAGAKGD</sequence>
<gene>
    <name evidence="4" type="ORF">G5B46_18180</name>
</gene>
<dbReference type="InterPro" id="IPR021908">
    <property type="entry name" value="YfbK_C"/>
</dbReference>
<dbReference type="InterPro" id="IPR036465">
    <property type="entry name" value="vWFA_dom_sf"/>
</dbReference>
<dbReference type="Pfam" id="PF12034">
    <property type="entry name" value="YfbK_C"/>
    <property type="match status" value="1"/>
</dbReference>
<dbReference type="PANTHER" id="PTHR10166:SF37">
    <property type="entry name" value="STOLID, ISOFORM H"/>
    <property type="match status" value="1"/>
</dbReference>
<dbReference type="PROSITE" id="PS50234">
    <property type="entry name" value="VWFA"/>
    <property type="match status" value="1"/>
</dbReference>
<dbReference type="InterPro" id="IPR002035">
    <property type="entry name" value="VWF_A"/>
</dbReference>
<keyword evidence="2" id="KW-0732">Signal</keyword>
<accession>A0A6G4R1U2</accession>
<feature type="compositionally biased region" description="Pro residues" evidence="1">
    <location>
        <begin position="80"/>
        <end position="96"/>
    </location>
</feature>
<dbReference type="PANTHER" id="PTHR10166">
    <property type="entry name" value="VOLTAGE-DEPENDENT CALCIUM CHANNEL SUBUNIT ALPHA-2/DELTA-RELATED"/>
    <property type="match status" value="1"/>
</dbReference>
<dbReference type="Gene3D" id="3.40.50.410">
    <property type="entry name" value="von Willebrand factor, type A domain"/>
    <property type="match status" value="1"/>
</dbReference>
<evidence type="ECO:0000256" key="2">
    <source>
        <dbReference type="SAM" id="SignalP"/>
    </source>
</evidence>
<proteinExistence type="predicted"/>
<dbReference type="CDD" id="cd01465">
    <property type="entry name" value="vWA_subgroup"/>
    <property type="match status" value="1"/>
</dbReference>
<name>A0A6G4R1U2_9CAUL</name>
<feature type="domain" description="VWFA" evidence="3">
    <location>
        <begin position="245"/>
        <end position="423"/>
    </location>
</feature>
<evidence type="ECO:0000259" key="3">
    <source>
        <dbReference type="PROSITE" id="PS50234"/>
    </source>
</evidence>
<dbReference type="EMBL" id="JAAKGT010000010">
    <property type="protein sequence ID" value="NGM51544.1"/>
    <property type="molecule type" value="Genomic_DNA"/>
</dbReference>
<feature type="chain" id="PRO_5026077043" evidence="2">
    <location>
        <begin position="36"/>
        <end position="608"/>
    </location>
</feature>
<dbReference type="InterPro" id="IPR051173">
    <property type="entry name" value="Ca_channel_alpha-2/delta"/>
</dbReference>